<name>A0A1Y6IY08_9VIBR</name>
<keyword evidence="1" id="KW-1133">Transmembrane helix</keyword>
<dbReference type="EMBL" id="FXXI01000006">
    <property type="protein sequence ID" value="SMS01710.1"/>
    <property type="molecule type" value="Genomic_DNA"/>
</dbReference>
<proteinExistence type="predicted"/>
<evidence type="ECO:0000313" key="2">
    <source>
        <dbReference type="EMBL" id="SMS01710.1"/>
    </source>
</evidence>
<accession>A0A1Y6IY08</accession>
<keyword evidence="1" id="KW-0812">Transmembrane</keyword>
<evidence type="ECO:0000313" key="3">
    <source>
        <dbReference type="Proteomes" id="UP000196125"/>
    </source>
</evidence>
<sequence length="59" mass="6494">MYQGQQIWFQARADGYSPDERELSIVTTAPCTGLSAVGASCLSFIIPHIFALILVKQIH</sequence>
<protein>
    <submittedName>
        <fullName evidence="2">Uncharacterized protein</fullName>
    </submittedName>
</protein>
<feature type="transmembrane region" description="Helical" evidence="1">
    <location>
        <begin position="33"/>
        <end position="55"/>
    </location>
</feature>
<organism evidence="2 3">
    <name type="scientific">Vibrio mangrovi</name>
    <dbReference type="NCBI Taxonomy" id="474394"/>
    <lineage>
        <taxon>Bacteria</taxon>
        <taxon>Pseudomonadati</taxon>
        <taxon>Pseudomonadota</taxon>
        <taxon>Gammaproteobacteria</taxon>
        <taxon>Vibrionales</taxon>
        <taxon>Vibrionaceae</taxon>
        <taxon>Vibrio</taxon>
    </lineage>
</organism>
<reference evidence="2 3" key="1">
    <citation type="submission" date="2017-05" db="EMBL/GenBank/DDBJ databases">
        <authorList>
            <person name="Song R."/>
            <person name="Chenine A.L."/>
            <person name="Ruprecht R.M."/>
        </authorList>
    </citation>
    <scope>NUCLEOTIDE SEQUENCE [LARGE SCALE GENOMIC DNA]</scope>
    <source>
        <strain evidence="2 3">CECT 7927</strain>
    </source>
</reference>
<dbReference type="Proteomes" id="UP000196125">
    <property type="component" value="Unassembled WGS sequence"/>
</dbReference>
<evidence type="ECO:0000256" key="1">
    <source>
        <dbReference type="SAM" id="Phobius"/>
    </source>
</evidence>
<gene>
    <name evidence="2" type="ORF">VIM7927_03015</name>
</gene>
<dbReference type="AlphaFoldDB" id="A0A1Y6IY08"/>
<keyword evidence="1" id="KW-0472">Membrane</keyword>